<dbReference type="PROSITE" id="PS50262">
    <property type="entry name" value="G_PROTEIN_RECEP_F1_2"/>
    <property type="match status" value="1"/>
</dbReference>
<feature type="disulfide bond" evidence="12">
    <location>
        <begin position="1242"/>
        <end position="1257"/>
    </location>
</feature>
<dbReference type="InterPro" id="IPR000276">
    <property type="entry name" value="GPCR_Rhodpsn"/>
</dbReference>
<dbReference type="Gene3D" id="4.10.400.10">
    <property type="entry name" value="Low-density Lipoprotein Receptor"/>
    <property type="match status" value="5"/>
</dbReference>
<keyword evidence="2" id="KW-1003">Cell membrane</keyword>
<evidence type="ECO:0000256" key="5">
    <source>
        <dbReference type="ARBA" id="ARBA00022737"/>
    </source>
</evidence>
<keyword evidence="4 15" id="KW-0812">Transmembrane</keyword>
<evidence type="ECO:0000256" key="11">
    <source>
        <dbReference type="ARBA" id="ARBA00023224"/>
    </source>
</evidence>
<evidence type="ECO:0008006" key="22">
    <source>
        <dbReference type="Google" id="ProtNLM"/>
    </source>
</evidence>
<keyword evidence="13" id="KW-0175">Coiled coil</keyword>
<evidence type="ECO:0000256" key="7">
    <source>
        <dbReference type="ARBA" id="ARBA00023040"/>
    </source>
</evidence>
<evidence type="ECO:0000259" key="19">
    <source>
        <dbReference type="PROSITE" id="PS50262"/>
    </source>
</evidence>
<feature type="disulfide bond" evidence="12">
    <location>
        <begin position="1204"/>
        <end position="1219"/>
    </location>
</feature>
<feature type="disulfide bond" evidence="12">
    <location>
        <begin position="1269"/>
        <end position="1287"/>
    </location>
</feature>
<dbReference type="SUPFAM" id="SSF81321">
    <property type="entry name" value="Family A G protein-coupled receptor-like"/>
    <property type="match status" value="1"/>
</dbReference>
<feature type="compositionally biased region" description="Basic and acidic residues" evidence="14">
    <location>
        <begin position="1"/>
        <end position="20"/>
    </location>
</feature>
<keyword evidence="6 15" id="KW-1133">Transmembrane helix</keyword>
<evidence type="ECO:0000259" key="17">
    <source>
        <dbReference type="PROSITE" id="PS50022"/>
    </source>
</evidence>
<dbReference type="SUPFAM" id="SSF49785">
    <property type="entry name" value="Galactose-binding domain-like"/>
    <property type="match status" value="2"/>
</dbReference>
<keyword evidence="5" id="KW-0677">Repeat</keyword>
<keyword evidence="11" id="KW-0807">Transducer</keyword>
<dbReference type="PRINTS" id="PR00261">
    <property type="entry name" value="LDLRECEPTOR"/>
</dbReference>
<feature type="coiled-coil region" evidence="13">
    <location>
        <begin position="139"/>
        <end position="166"/>
    </location>
</feature>
<evidence type="ECO:0000256" key="1">
    <source>
        <dbReference type="ARBA" id="ARBA00004651"/>
    </source>
</evidence>
<comment type="caution">
    <text evidence="12">Lacks conserved residue(s) required for the propagation of feature annotation.</text>
</comment>
<dbReference type="PROSITE" id="PS50022">
    <property type="entry name" value="FA58C_3"/>
    <property type="match status" value="1"/>
</dbReference>
<dbReference type="SUPFAM" id="SSF56436">
    <property type="entry name" value="C-type lectin-like"/>
    <property type="match status" value="1"/>
</dbReference>
<feature type="disulfide bond" evidence="12">
    <location>
        <begin position="1629"/>
        <end position="1644"/>
    </location>
</feature>
<dbReference type="PROSITE" id="PS01180">
    <property type="entry name" value="CUB"/>
    <property type="match status" value="1"/>
</dbReference>
<evidence type="ECO:0000256" key="9">
    <source>
        <dbReference type="ARBA" id="ARBA00023157"/>
    </source>
</evidence>
<dbReference type="SMART" id="SM00042">
    <property type="entry name" value="CUB"/>
    <property type="match status" value="1"/>
</dbReference>
<dbReference type="GO" id="GO:0007189">
    <property type="term" value="P:adenylate cyclase-activating G protein-coupled receptor signaling pathway"/>
    <property type="evidence" value="ECO:0007669"/>
    <property type="project" value="TreeGrafter"/>
</dbReference>
<dbReference type="CDD" id="cd00112">
    <property type="entry name" value="LDLa"/>
    <property type="match status" value="5"/>
</dbReference>
<sequence length="2273" mass="258859">MEKKQNKKNNTEHEDNRDQNDTDDDSDHFSEVDENETHVGNTDTLLDYIPDDNPPCDTGLTFAPGKGQKPISLYSDPDAEYLSFPSIFCGQRSPDNTERKIQLKNISDKVNLALSRCQSDGKKWTAKEILNPNTVNDIVRLDEGKVIDLEKAIEEAENDCNENDQIAPASQQVEMEDAEIGPIESEQYVNFNPDRATEHRLYDMSRQVGIEARTVELTNHANRITGKTIHKSQGDTLHESVVSLKLKRKGKIPHIHYATLSRVTSLTGLQILDLNQEAIAVVECVRQELHRLRTDVTLQLCIKPLYNLSNPNILDTDVIGIAESRLISTDANDDFYVPGFTSSLRPKANRLKYKTTSWVACPGIQCSFGGKVNITTCRCICSGNDGPLCLDIKPPSIWPTGSYALPASMYGCPEDDWEMRYINLTLPISSNDMYWESSGTFYIGFKGGNMTIGGYHIDIVGFGIDSGESTTVSFCCKEDSNSTLSEVFPHNYPFVLLKGPSTESCEPMNDMTVIEDTMYMSRRGIYWDFHGTIPNLTISDTHVGIIFCFYQPESYNYDINYGELQNPSWLSDSYSLGRPVYSSPYLKSPTNNPFFVVDEVDQPGEVFYTEYTYRPWIQIDLQQFIIVTHVIKRDIRSQKNPPQDLYGMYVSKHQWDFVNRGARACFFGLTEHEFYCRHPIIGQYVTLTLEYEQDMNLKALMDFKVFGFPTGCGRNLGMITGDINDYQIETSSNYKDIHHSRAMQGKEGWCSSTEDMDRWLMVDLIAPTEVQGVILHGWYQLKRMFIYSFVVEFGLQEHNLKLYGEDGRNPKLLRYKLQHHASFVNNLNFSINYNAECSSEWMKVLTKETHVYNTITIIIDLNFASFLQSGHSYINPSSCKDTLSIDIGTGQGIKITRDNQNRYRYASFMATGDYINIYFTSCFQYLTTDNLMYQLKIENIDYPGCGVNAARYARCTEETAYISSYLYPSLYTASDTNMWEIRGRYGQYIELQFIELDVNILSMLDAFVEVFDFNIVGERSASLGRFTKATKPHFRLVSSWHMMDVEFRVGNDLTGRGFLGLYTIKDNVIDTFSNNSSLVKRNKGYKFTDFQWLSGEPLTYTAWYNKLSTSISQPDGFDDEQCAAIILDTIHNKQNWHDVPCAYDKIHYFMCETQLDPMHNQVNGPFFSENDDGVRVMSKTGSSFSNRSMFTCGNGEIISQLAVCDSYNDCSDNSDEKYCGTDCLNNQYQCADGSCIHLTFYCDHIVHCKDGSDEHHCQWRSCEDGEWQCDNKQCIPSAQRCDVTIDCIDGSDENSCETCSLNSFQCYDKSCISQDRVCDTISDCPGRYLEDEYGCTHSAIQTSCEQWWFIGARLNGMYFVDQGTDDKYLVYCDFNEEDNTILVSTSFHYNFVGKAESLIGHIKKESNIFIFPVDMIKSVMQNNDQGCSQNVKLTCYYHDALHFDNSGKYLETVVEACNDSCHCIGGIDWRQADINKVFTDDIKISNHDRLPFNGYLIPDKSYSDEGFYDVTVGPVVCKSEISKNGTLIQSLCSDGKLYNYTDHCKMRVNDKRDLNGCRDMTHLQHCEKEICQPGFFKCIEGHCISSSLLCDGRKHCMHGDDELFCGNLTCPGLYRCQQSTTCLLFDEVCDKIRQCPHGDDEIGCDVTCPIGCSCEGFVFICHQKELEDVFGVLSVEARKLDLSSSVFPNNNLILPAYTYLAELKLFNCNIENITPFSFEKLMNLLHLDLSNNKIKILDSYTFYGLTKLLTLNLKDNLMLGLIKPNAFVSLPNVKDLELSGTRIIKLFNGTFNGLDNLEQFNITGNGLTTVEENVFDGLVSLLSIDLTQNYVTKFSLDIFSRLTHLKQMNTDSYIFCCLKPESVSADKCYPKMDEFSSCSDLMRNDVLRVCLWIIAINALIGNIGVILYRIIYEKALIFKANGLFIMNLGVSDMLMGVYLGIIAVADIYYSGNYILHDREWRDSLVCKFAGILAAVSSEASVNFIMLTTLECYFMVKFPFGRMRMTYKIAKILTFLCWVFVIIIAVFPLFNTSYFSNMFYSRTAVCLALPFSRQKVSGWKYSTAVFVFYNSIAFIVIAWCQLSIYQIAKSSNRIMAKRTKQDLTLARRLFLVVLTDFLCWFPVGIMGILAMTGQVFPSEVYSWVAVFVMPLNAALNPFLYTFSTMKQKPNILGKMFGKIFQMSKVKDRLKDTSDEMFMASAFINNSQMLKMKHMTLRELFASRKLTIKESIHLVSQLTAAVAYLHHHYLTLCQPLSLDTLAVFMDRKVILNVII</sequence>
<dbReference type="OrthoDB" id="6116813at2759"/>
<keyword evidence="8 15" id="KW-0472">Membrane</keyword>
<feature type="transmembrane region" description="Helical" evidence="15">
    <location>
        <begin position="1968"/>
        <end position="1995"/>
    </location>
</feature>
<feature type="transmembrane region" description="Helical" evidence="15">
    <location>
        <begin position="2108"/>
        <end position="2128"/>
    </location>
</feature>
<dbReference type="Pfam" id="PF00057">
    <property type="entry name" value="Ldl_recept_a"/>
    <property type="match status" value="5"/>
</dbReference>
<dbReference type="InterPro" id="IPR001611">
    <property type="entry name" value="Leu-rich_rpt"/>
</dbReference>
<evidence type="ECO:0000256" key="13">
    <source>
        <dbReference type="SAM" id="Coils"/>
    </source>
</evidence>
<dbReference type="InterPro" id="IPR036055">
    <property type="entry name" value="LDL_receptor-like_sf"/>
</dbReference>
<dbReference type="GO" id="GO:0008528">
    <property type="term" value="F:G protein-coupled peptide receptor activity"/>
    <property type="evidence" value="ECO:0007669"/>
    <property type="project" value="TreeGrafter"/>
</dbReference>
<dbReference type="InterPro" id="IPR008979">
    <property type="entry name" value="Galactose-bd-like_sf"/>
</dbReference>
<name>A0A6J8DP61_MYTCO</name>
<feature type="disulfide bond" evidence="12">
    <location>
        <begin position="1571"/>
        <end position="1583"/>
    </location>
</feature>
<dbReference type="EMBL" id="CACVKT020007641">
    <property type="protein sequence ID" value="CAC5409402.1"/>
    <property type="molecule type" value="Genomic_DNA"/>
</dbReference>
<proteinExistence type="predicted"/>
<gene>
    <name evidence="20" type="ORF">MCOR_42691</name>
</gene>
<dbReference type="SMART" id="SM00369">
    <property type="entry name" value="LRR_TYP"/>
    <property type="match status" value="4"/>
</dbReference>
<evidence type="ECO:0000259" key="16">
    <source>
        <dbReference type="PROSITE" id="PS01180"/>
    </source>
</evidence>
<dbReference type="Pfam" id="PF00754">
    <property type="entry name" value="F5_F8_type_C"/>
    <property type="match status" value="1"/>
</dbReference>
<feature type="transmembrane region" description="Helical" evidence="15">
    <location>
        <begin position="1891"/>
        <end position="1911"/>
    </location>
</feature>
<evidence type="ECO:0000256" key="14">
    <source>
        <dbReference type="SAM" id="MobiDB-lite"/>
    </source>
</evidence>
<feature type="domain" description="F5/8 type C" evidence="17">
    <location>
        <begin position="712"/>
        <end position="777"/>
    </location>
</feature>
<dbReference type="SMART" id="SM00192">
    <property type="entry name" value="LDLa"/>
    <property type="match status" value="6"/>
</dbReference>
<feature type="transmembrane region" description="Helical" evidence="15">
    <location>
        <begin position="1923"/>
        <end position="1948"/>
    </location>
</feature>
<evidence type="ECO:0000256" key="3">
    <source>
        <dbReference type="ARBA" id="ARBA00022614"/>
    </source>
</evidence>
<dbReference type="PROSITE" id="PS50041">
    <property type="entry name" value="C_TYPE_LECTIN_2"/>
    <property type="match status" value="1"/>
</dbReference>
<dbReference type="InterPro" id="IPR001304">
    <property type="entry name" value="C-type_lectin-like"/>
</dbReference>
<dbReference type="InterPro" id="IPR000859">
    <property type="entry name" value="CUB_dom"/>
</dbReference>
<feature type="disulfide bond" evidence="12">
    <location>
        <begin position="1590"/>
        <end position="1605"/>
    </location>
</feature>
<feature type="disulfide bond" evidence="12">
    <location>
        <begin position="1262"/>
        <end position="1274"/>
    </location>
</feature>
<feature type="domain" description="CUB" evidence="16">
    <location>
        <begin position="945"/>
        <end position="1065"/>
    </location>
</feature>
<dbReference type="InterPro" id="IPR032675">
    <property type="entry name" value="LRR_dom_sf"/>
</dbReference>
<reference evidence="20 21" key="1">
    <citation type="submission" date="2020-06" db="EMBL/GenBank/DDBJ databases">
        <authorList>
            <person name="Li R."/>
            <person name="Bekaert M."/>
        </authorList>
    </citation>
    <scope>NUCLEOTIDE SEQUENCE [LARGE SCALE GENOMIC DNA]</scope>
    <source>
        <strain evidence="21">wild</strain>
    </source>
</reference>
<dbReference type="Gene3D" id="3.80.10.10">
    <property type="entry name" value="Ribonuclease Inhibitor"/>
    <property type="match status" value="2"/>
</dbReference>
<keyword evidence="21" id="KW-1185">Reference proteome</keyword>
<feature type="transmembrane region" description="Helical" evidence="15">
    <location>
        <begin position="2065"/>
        <end position="2087"/>
    </location>
</feature>
<feature type="disulfide bond" evidence="12">
    <location>
        <begin position="1306"/>
        <end position="1324"/>
    </location>
</feature>
<organism evidence="20 21">
    <name type="scientific">Mytilus coruscus</name>
    <name type="common">Sea mussel</name>
    <dbReference type="NCBI Taxonomy" id="42192"/>
    <lineage>
        <taxon>Eukaryota</taxon>
        <taxon>Metazoa</taxon>
        <taxon>Spiralia</taxon>
        <taxon>Lophotrochozoa</taxon>
        <taxon>Mollusca</taxon>
        <taxon>Bivalvia</taxon>
        <taxon>Autobranchia</taxon>
        <taxon>Pteriomorphia</taxon>
        <taxon>Mytilida</taxon>
        <taxon>Mytiloidea</taxon>
        <taxon>Mytilidae</taxon>
        <taxon>Mytilinae</taxon>
        <taxon>Mytilus</taxon>
    </lineage>
</organism>
<feature type="disulfide bond" evidence="12">
    <location>
        <begin position="1299"/>
        <end position="1311"/>
    </location>
</feature>
<feature type="disulfide bond" evidence="12">
    <location>
        <begin position="1610"/>
        <end position="1622"/>
    </location>
</feature>
<feature type="disulfide bond" evidence="12">
    <location>
        <begin position="1578"/>
        <end position="1596"/>
    </location>
</feature>
<feature type="region of interest" description="Disordered" evidence="14">
    <location>
        <begin position="1"/>
        <end position="52"/>
    </location>
</feature>
<evidence type="ECO:0000256" key="4">
    <source>
        <dbReference type="ARBA" id="ARBA00022692"/>
    </source>
</evidence>
<dbReference type="PANTHER" id="PTHR24372">
    <property type="entry name" value="GLYCOPROTEIN HORMONE RECEPTOR"/>
    <property type="match status" value="1"/>
</dbReference>
<dbReference type="InterPro" id="IPR002172">
    <property type="entry name" value="LDrepeatLR_classA_rpt"/>
</dbReference>
<dbReference type="SUPFAM" id="SSF57424">
    <property type="entry name" value="LDL receptor-like module"/>
    <property type="match status" value="5"/>
</dbReference>
<dbReference type="PROSITE" id="PS01209">
    <property type="entry name" value="LDLRA_1"/>
    <property type="match status" value="1"/>
</dbReference>
<feature type="domain" description="G-protein coupled receptors family 1 profile" evidence="19">
    <location>
        <begin position="1901"/>
        <end position="2159"/>
    </location>
</feature>
<dbReference type="InterPro" id="IPR017452">
    <property type="entry name" value="GPCR_Rhodpsn_7TM"/>
</dbReference>
<dbReference type="SUPFAM" id="SSF52058">
    <property type="entry name" value="L domain-like"/>
    <property type="match status" value="1"/>
</dbReference>
<dbReference type="PANTHER" id="PTHR24372:SF77">
    <property type="entry name" value="G-PROTEIN COUPLED RECEPTORS FAMILY 1 PROFILE DOMAIN-CONTAINING PROTEIN"/>
    <property type="match status" value="1"/>
</dbReference>
<evidence type="ECO:0000256" key="12">
    <source>
        <dbReference type="PROSITE-ProRule" id="PRU00124"/>
    </source>
</evidence>
<dbReference type="InterPro" id="IPR035914">
    <property type="entry name" value="Sperma_CUB_dom_sf"/>
</dbReference>
<dbReference type="InterPro" id="IPR000421">
    <property type="entry name" value="FA58C"/>
</dbReference>
<keyword evidence="3" id="KW-0433">Leucine-rich repeat</keyword>
<feature type="transmembrane region" description="Helical" evidence="15">
    <location>
        <begin position="2007"/>
        <end position="2029"/>
    </location>
</feature>
<feature type="transmembrane region" description="Helical" evidence="15">
    <location>
        <begin position="2140"/>
        <end position="2161"/>
    </location>
</feature>
<dbReference type="PROSITE" id="PS51450">
    <property type="entry name" value="LRR"/>
    <property type="match status" value="1"/>
</dbReference>
<evidence type="ECO:0000313" key="20">
    <source>
        <dbReference type="EMBL" id="CAC5409402.1"/>
    </source>
</evidence>
<keyword evidence="7" id="KW-0297">G-protein coupled receptor</keyword>
<dbReference type="InterPro" id="IPR016187">
    <property type="entry name" value="CTDL_fold"/>
</dbReference>
<feature type="disulfide bond" evidence="12">
    <location>
        <begin position="1192"/>
        <end position="1210"/>
    </location>
</feature>
<dbReference type="Proteomes" id="UP000507470">
    <property type="component" value="Unassembled WGS sequence"/>
</dbReference>
<evidence type="ECO:0000313" key="21">
    <source>
        <dbReference type="Proteomes" id="UP000507470"/>
    </source>
</evidence>
<evidence type="ECO:0000256" key="6">
    <source>
        <dbReference type="ARBA" id="ARBA00022989"/>
    </source>
</evidence>
<feature type="disulfide bond" evidence="12">
    <location>
        <begin position="1223"/>
        <end position="1235"/>
    </location>
</feature>
<dbReference type="Pfam" id="PF13306">
    <property type="entry name" value="LRR_5"/>
    <property type="match status" value="1"/>
</dbReference>
<dbReference type="Gene3D" id="2.60.120.290">
    <property type="entry name" value="Spermadhesin, CUB domain"/>
    <property type="match status" value="1"/>
</dbReference>
<feature type="compositionally biased region" description="Basic and acidic residues" evidence="14">
    <location>
        <begin position="27"/>
        <end position="37"/>
    </location>
</feature>
<dbReference type="SUPFAM" id="SSF49854">
    <property type="entry name" value="Spermadhesin, CUB domain"/>
    <property type="match status" value="1"/>
</dbReference>
<evidence type="ECO:0000256" key="8">
    <source>
        <dbReference type="ARBA" id="ARBA00023136"/>
    </source>
</evidence>
<dbReference type="InterPro" id="IPR003591">
    <property type="entry name" value="Leu-rich_rpt_typical-subtyp"/>
</dbReference>
<evidence type="ECO:0000256" key="15">
    <source>
        <dbReference type="SAM" id="Phobius"/>
    </source>
</evidence>
<evidence type="ECO:0000259" key="18">
    <source>
        <dbReference type="PROSITE" id="PS50041"/>
    </source>
</evidence>
<dbReference type="Gene3D" id="2.60.120.260">
    <property type="entry name" value="Galactose-binding domain-like"/>
    <property type="match status" value="1"/>
</dbReference>
<dbReference type="Gene3D" id="1.20.1070.10">
    <property type="entry name" value="Rhodopsin 7-helix transmembrane proteins"/>
    <property type="match status" value="1"/>
</dbReference>
<dbReference type="Pfam" id="PF00001">
    <property type="entry name" value="7tm_1"/>
    <property type="match status" value="1"/>
</dbReference>
<dbReference type="GO" id="GO:0005886">
    <property type="term" value="C:plasma membrane"/>
    <property type="evidence" value="ECO:0007669"/>
    <property type="project" value="UniProtKB-SubCell"/>
</dbReference>
<feature type="disulfide bond" evidence="12">
    <location>
        <begin position="1230"/>
        <end position="1248"/>
    </location>
</feature>
<dbReference type="CDD" id="cd00041">
    <property type="entry name" value="CUB"/>
    <property type="match status" value="1"/>
</dbReference>
<dbReference type="InterPro" id="IPR023415">
    <property type="entry name" value="LDLR_class-A_CS"/>
</dbReference>
<accession>A0A6J8DP61</accession>
<keyword evidence="10" id="KW-0675">Receptor</keyword>
<feature type="domain" description="C-type lectin" evidence="18">
    <location>
        <begin position="1089"/>
        <end position="1141"/>
    </location>
</feature>
<keyword evidence="9 12" id="KW-1015">Disulfide bond</keyword>
<dbReference type="InterPro" id="IPR026906">
    <property type="entry name" value="LRR_5"/>
</dbReference>
<evidence type="ECO:0000256" key="2">
    <source>
        <dbReference type="ARBA" id="ARBA00022475"/>
    </source>
</evidence>
<comment type="subcellular location">
    <subcellularLocation>
        <location evidence="1">Cell membrane</location>
        <topology evidence="1">Multi-pass membrane protein</topology>
    </subcellularLocation>
</comment>
<dbReference type="GO" id="GO:0009755">
    <property type="term" value="P:hormone-mediated signaling pathway"/>
    <property type="evidence" value="ECO:0007669"/>
    <property type="project" value="TreeGrafter"/>
</dbReference>
<dbReference type="Pfam" id="PF00431">
    <property type="entry name" value="CUB"/>
    <property type="match status" value="1"/>
</dbReference>
<dbReference type="PROSITE" id="PS50068">
    <property type="entry name" value="LDLRA_2"/>
    <property type="match status" value="6"/>
</dbReference>
<protein>
    <recommendedName>
        <fullName evidence="22">G-protein coupled receptor GRL101</fullName>
    </recommendedName>
</protein>
<feature type="disulfide bond" evidence="12">
    <location>
        <begin position="1281"/>
        <end position="1296"/>
    </location>
</feature>
<evidence type="ECO:0000256" key="10">
    <source>
        <dbReference type="ARBA" id="ARBA00023170"/>
    </source>
</evidence>